<evidence type="ECO:0000313" key="2">
    <source>
        <dbReference type="EMBL" id="KAE9403540.1"/>
    </source>
</evidence>
<organism evidence="2 3">
    <name type="scientific">Gymnopus androsaceus JB14</name>
    <dbReference type="NCBI Taxonomy" id="1447944"/>
    <lineage>
        <taxon>Eukaryota</taxon>
        <taxon>Fungi</taxon>
        <taxon>Dikarya</taxon>
        <taxon>Basidiomycota</taxon>
        <taxon>Agaricomycotina</taxon>
        <taxon>Agaricomycetes</taxon>
        <taxon>Agaricomycetidae</taxon>
        <taxon>Agaricales</taxon>
        <taxon>Marasmiineae</taxon>
        <taxon>Omphalotaceae</taxon>
        <taxon>Gymnopus</taxon>
    </lineage>
</organism>
<keyword evidence="3" id="KW-1185">Reference proteome</keyword>
<sequence length="831" mass="91801">MLSLCFLGDLADIENAISSGQRAVDVTPDDEPIKPRYLSGLALSLHYRFDRLGDLGDIESAISSAQHAVDLTPDDEPLKGRWLSNLAVFLLTRYKRLDNLDDIEGTILNGQRAVDLTPNDAPMKARYLSNLALSLQNRFERLDHLTDIERAISSSRHAVDLTADDDPMAGRWLNNLAVSLHARFKKLDNLADLEDANIHWTTRSLSLHSRFERLGDMADLEHAISFGQRAVSIIPDDDPSKARLLISLATSLSRRFEQMGNHEDFQNLMKCLTTASTALTVGTPKPSIRLEAAKHAIRVLSKHSELCTPEELLEAHSRVVLVLPELTWLGHSVTRRFEESVELGSLVTHAVAYAISIAALIQAADWLEDGRSLIWTQILSLRSPLDELARVHTQTSLLSWGTSDRNWSAQHTISNKPVSALDQHRRMVIFYEGLLKEIHSKDGFSDFLVLKKHSALISATVRLGGPVVYLNVHSTRCDALIATTAGKIESVHLSHLTETRANKLRELWQGFLQSNGVRERATQSGISWRKGAGTACRILQLIWIWVVYPVLDRLNLICDNSSARDNCLPHIFWCPTGPLTQLPLHAAGIYNNLHGPALHVYDYVVSSYTPSLSALLRCTEGTNQNQSTKKVLVVMQPATPGLSPLQGTKEERERLCMVLPENACTILNHENATVDAALGELPTHPWLHLACHGLQSQEDPTKSAFALYDGPLSLATLMNTTSKDAELAFLSACQTAAGDRNSPEEAAHLAAGMLAVGFKGVVATMWSIKDADAPIVVEAYYRKLLKLRASGLLREGETGAAYAIHEAVKILREQVGEQKVDHWAPFVHFGA</sequence>
<dbReference type="Gene3D" id="1.25.40.10">
    <property type="entry name" value="Tetratricopeptide repeat domain"/>
    <property type="match status" value="1"/>
</dbReference>
<proteinExistence type="predicted"/>
<evidence type="ECO:0000313" key="3">
    <source>
        <dbReference type="Proteomes" id="UP000799118"/>
    </source>
</evidence>
<protein>
    <recommendedName>
        <fullName evidence="1">CHAT domain-containing protein</fullName>
    </recommendedName>
</protein>
<dbReference type="Proteomes" id="UP000799118">
    <property type="component" value="Unassembled WGS sequence"/>
</dbReference>
<dbReference type="OrthoDB" id="9991317at2759"/>
<accession>A0A6A4I0Q5</accession>
<feature type="domain" description="CHAT" evidence="1">
    <location>
        <begin position="539"/>
        <end position="830"/>
    </location>
</feature>
<dbReference type="SUPFAM" id="SSF48452">
    <property type="entry name" value="TPR-like"/>
    <property type="match status" value="1"/>
</dbReference>
<gene>
    <name evidence="2" type="ORF">BT96DRAFT_1016936</name>
</gene>
<dbReference type="InterPro" id="IPR024983">
    <property type="entry name" value="CHAT_dom"/>
</dbReference>
<reference evidence="2" key="1">
    <citation type="journal article" date="2019" name="Environ. Microbiol.">
        <title>Fungal ecological strategies reflected in gene transcription - a case study of two litter decomposers.</title>
        <authorList>
            <person name="Barbi F."/>
            <person name="Kohler A."/>
            <person name="Barry K."/>
            <person name="Baskaran P."/>
            <person name="Daum C."/>
            <person name="Fauchery L."/>
            <person name="Ihrmark K."/>
            <person name="Kuo A."/>
            <person name="LaButti K."/>
            <person name="Lipzen A."/>
            <person name="Morin E."/>
            <person name="Grigoriev I.V."/>
            <person name="Henrissat B."/>
            <person name="Lindahl B."/>
            <person name="Martin F."/>
        </authorList>
    </citation>
    <scope>NUCLEOTIDE SEQUENCE</scope>
    <source>
        <strain evidence="2">JB14</strain>
    </source>
</reference>
<name>A0A6A4I0Q5_9AGAR</name>
<dbReference type="Pfam" id="PF12770">
    <property type="entry name" value="CHAT"/>
    <property type="match status" value="1"/>
</dbReference>
<dbReference type="AlphaFoldDB" id="A0A6A4I0Q5"/>
<evidence type="ECO:0000259" key="1">
    <source>
        <dbReference type="Pfam" id="PF12770"/>
    </source>
</evidence>
<dbReference type="InterPro" id="IPR011990">
    <property type="entry name" value="TPR-like_helical_dom_sf"/>
</dbReference>
<dbReference type="EMBL" id="ML769424">
    <property type="protein sequence ID" value="KAE9403540.1"/>
    <property type="molecule type" value="Genomic_DNA"/>
</dbReference>